<dbReference type="GeneID" id="5719463"/>
<accession>A8HV05</accession>
<dbReference type="Gramene" id="PNW74190">
    <property type="protein sequence ID" value="PNW74190"/>
    <property type="gene ID" value="CHLRE_13g588800v5"/>
</dbReference>
<dbReference type="AlphaFoldDB" id="A8HV05"/>
<dbReference type="KEGG" id="cre:CHLRE_13g588800v5"/>
<dbReference type="EMBL" id="CM008974">
    <property type="protein sequence ID" value="PNW74190.1"/>
    <property type="molecule type" value="Genomic_DNA"/>
</dbReference>
<dbReference type="OMA" id="RWNEQGV"/>
<dbReference type="Proteomes" id="UP000006906">
    <property type="component" value="Chromosome 13"/>
</dbReference>
<organism evidence="1 2">
    <name type="scientific">Chlamydomonas reinhardtii</name>
    <name type="common">Chlamydomonas smithii</name>
    <dbReference type="NCBI Taxonomy" id="3055"/>
    <lineage>
        <taxon>Eukaryota</taxon>
        <taxon>Viridiplantae</taxon>
        <taxon>Chlorophyta</taxon>
        <taxon>core chlorophytes</taxon>
        <taxon>Chlorophyceae</taxon>
        <taxon>CS clade</taxon>
        <taxon>Chlamydomonadales</taxon>
        <taxon>Chlamydomonadaceae</taxon>
        <taxon>Chlamydomonas</taxon>
    </lineage>
</organism>
<reference evidence="1 2" key="1">
    <citation type="journal article" date="2007" name="Science">
        <title>The Chlamydomonas genome reveals the evolution of key animal and plant functions.</title>
        <authorList>
            <person name="Merchant S.S."/>
            <person name="Prochnik S.E."/>
            <person name="Vallon O."/>
            <person name="Harris E.H."/>
            <person name="Karpowicz S.J."/>
            <person name="Witman G.B."/>
            <person name="Terry A."/>
            <person name="Salamov A."/>
            <person name="Fritz-Laylin L.K."/>
            <person name="Marechal-Drouard L."/>
            <person name="Marshall W.F."/>
            <person name="Qu L.H."/>
            <person name="Nelson D.R."/>
            <person name="Sanderfoot A.A."/>
            <person name="Spalding M.H."/>
            <person name="Kapitonov V.V."/>
            <person name="Ren Q."/>
            <person name="Ferris P."/>
            <person name="Lindquist E."/>
            <person name="Shapiro H."/>
            <person name="Lucas S.M."/>
            <person name="Grimwood J."/>
            <person name="Schmutz J."/>
            <person name="Cardol P."/>
            <person name="Cerutti H."/>
            <person name="Chanfreau G."/>
            <person name="Chen C.L."/>
            <person name="Cognat V."/>
            <person name="Croft M.T."/>
            <person name="Dent R."/>
            <person name="Dutcher S."/>
            <person name="Fernandez E."/>
            <person name="Fukuzawa H."/>
            <person name="Gonzalez-Ballester D."/>
            <person name="Gonzalez-Halphen D."/>
            <person name="Hallmann A."/>
            <person name="Hanikenne M."/>
            <person name="Hippler M."/>
            <person name="Inwood W."/>
            <person name="Jabbari K."/>
            <person name="Kalanon M."/>
            <person name="Kuras R."/>
            <person name="Lefebvre P.A."/>
            <person name="Lemaire S.D."/>
            <person name="Lobanov A.V."/>
            <person name="Lohr M."/>
            <person name="Manuell A."/>
            <person name="Meier I."/>
            <person name="Mets L."/>
            <person name="Mittag M."/>
            <person name="Mittelmeier T."/>
            <person name="Moroney J.V."/>
            <person name="Moseley J."/>
            <person name="Napoli C."/>
            <person name="Nedelcu A.M."/>
            <person name="Niyogi K."/>
            <person name="Novoselov S.V."/>
            <person name="Paulsen I.T."/>
            <person name="Pazour G."/>
            <person name="Purton S."/>
            <person name="Ral J.P."/>
            <person name="Riano-Pachon D.M."/>
            <person name="Riekhof W."/>
            <person name="Rymarquis L."/>
            <person name="Schroda M."/>
            <person name="Stern D."/>
            <person name="Umen J."/>
            <person name="Willows R."/>
            <person name="Wilson N."/>
            <person name="Zimmer S.L."/>
            <person name="Allmer J."/>
            <person name="Balk J."/>
            <person name="Bisova K."/>
            <person name="Chen C.J."/>
            <person name="Elias M."/>
            <person name="Gendler K."/>
            <person name="Hauser C."/>
            <person name="Lamb M.R."/>
            <person name="Ledford H."/>
            <person name="Long J.C."/>
            <person name="Minagawa J."/>
            <person name="Page M.D."/>
            <person name="Pan J."/>
            <person name="Pootakham W."/>
            <person name="Roje S."/>
            <person name="Rose A."/>
            <person name="Stahlberg E."/>
            <person name="Terauchi A.M."/>
            <person name="Yang P."/>
            <person name="Ball S."/>
            <person name="Bowler C."/>
            <person name="Dieckmann C.L."/>
            <person name="Gladyshev V.N."/>
            <person name="Green P."/>
            <person name="Jorgensen R."/>
            <person name="Mayfield S."/>
            <person name="Mueller-Roeber B."/>
            <person name="Rajamani S."/>
            <person name="Sayre R.T."/>
            <person name="Brokstein P."/>
            <person name="Dubchak I."/>
            <person name="Goodstein D."/>
            <person name="Hornick L."/>
            <person name="Huang Y.W."/>
            <person name="Jhaveri J."/>
            <person name="Luo Y."/>
            <person name="Martinez D."/>
            <person name="Ngau W.C."/>
            <person name="Otillar B."/>
            <person name="Poliakov A."/>
            <person name="Porter A."/>
            <person name="Szajkowski L."/>
            <person name="Werner G."/>
            <person name="Zhou K."/>
            <person name="Grigoriev I.V."/>
            <person name="Rokhsar D.S."/>
            <person name="Grossman A.R."/>
        </authorList>
    </citation>
    <scope>NUCLEOTIDE SEQUENCE [LARGE SCALE GENOMIC DNA]</scope>
    <source>
        <strain evidence="2">CC-503</strain>
    </source>
</reference>
<dbReference type="OrthoDB" id="523134at2759"/>
<evidence type="ECO:0000313" key="2">
    <source>
        <dbReference type="Proteomes" id="UP000006906"/>
    </source>
</evidence>
<dbReference type="SUPFAM" id="SSF53448">
    <property type="entry name" value="Nucleotide-diphospho-sugar transferases"/>
    <property type="match status" value="1"/>
</dbReference>
<sequence>MSEYLALTARAFFTLTVVVALCLADIQHVSASWDFVGAGEPAPVPEAWLREATQSARRQLRSVGTEGNSRRLAIVYLVTDLQRVDRDRPALLRASITLNKENLFPTTPCSVYIFTWKQQMSLLLGGLGDVGRMSNVAVLPLANESWVAPAMAGTAELWHEHHTADYRQMGDWRLGFMPEFVRRMGHRYLLQFDDDSFILKPVGLNLVQLFDSKGYRLGAKKIRPDPLIVTWGLPELVRYYLTAHKVVPKQLFEFCEPNNIHGLYSALDAESLGTIPAADLAALQELGLKELGGWNRTILHGNCIMYSLDWWFSPKVHRFVQLCRATGGSFTYRWNEQGVIAMLWQIFLKPEQFHAFEFDYKHRLVKAQDAYDMAAAPSVAEGN</sequence>
<dbReference type="InParanoid" id="A8HV05"/>
<dbReference type="Gene3D" id="3.90.550.10">
    <property type="entry name" value="Spore Coat Polysaccharide Biosynthesis Protein SpsA, Chain A"/>
    <property type="match status" value="1"/>
</dbReference>
<dbReference type="RefSeq" id="XP_001693891.1">
    <property type="nucleotide sequence ID" value="XM_001693839.2"/>
</dbReference>
<dbReference type="PaxDb" id="3055-EDP09145"/>
<proteinExistence type="predicted"/>
<protein>
    <submittedName>
        <fullName evidence="1">Uncharacterized protein</fullName>
    </submittedName>
</protein>
<dbReference type="HOGENOM" id="CLU_722313_0_0_1"/>
<dbReference type="InterPro" id="IPR029044">
    <property type="entry name" value="Nucleotide-diphossugar_trans"/>
</dbReference>
<name>A8HV05_CHLRE</name>
<gene>
    <name evidence="1" type="ORF">CHLRE_13g588800v5</name>
</gene>
<keyword evidence="2" id="KW-1185">Reference proteome</keyword>
<evidence type="ECO:0000313" key="1">
    <source>
        <dbReference type="EMBL" id="PNW74190.1"/>
    </source>
</evidence>